<dbReference type="Proteomes" id="UP000663860">
    <property type="component" value="Unassembled WGS sequence"/>
</dbReference>
<feature type="transmembrane region" description="Helical" evidence="8">
    <location>
        <begin position="608"/>
        <end position="630"/>
    </location>
</feature>
<dbReference type="GO" id="GO:0004252">
    <property type="term" value="F:serine-type endopeptidase activity"/>
    <property type="evidence" value="ECO:0007669"/>
    <property type="project" value="InterPro"/>
</dbReference>
<dbReference type="Pfam" id="PF01694">
    <property type="entry name" value="Rhomboid"/>
    <property type="match status" value="2"/>
</dbReference>
<dbReference type="Gene3D" id="1.20.1540.10">
    <property type="entry name" value="Rhomboid-like"/>
    <property type="match status" value="2"/>
</dbReference>
<evidence type="ECO:0000256" key="1">
    <source>
        <dbReference type="ARBA" id="ARBA00004477"/>
    </source>
</evidence>
<evidence type="ECO:0000256" key="8">
    <source>
        <dbReference type="SAM" id="Phobius"/>
    </source>
</evidence>
<keyword evidence="3 8" id="KW-0812">Transmembrane</keyword>
<evidence type="ECO:0000256" key="2">
    <source>
        <dbReference type="ARBA" id="ARBA00009045"/>
    </source>
</evidence>
<feature type="transmembrane region" description="Helical" evidence="8">
    <location>
        <begin position="575"/>
        <end position="596"/>
    </location>
</feature>
<sequence>MATNDDNDNYPQRSEFPMTTMGRTKRLLSQIPLPSTGLILRQLPGGNVTIAQIKKRRTVSEQINPHDRVMQLNASPILATAAAPALHKENWQQRRYNFLSKYSMFGGELKEEVVDQLGVNEQGTDVEQRPIIPVPQATTPGSMDSEALNVKRESILGMAVTGVRNLLSADDMPRAKSMHASTSFDEEEDEDEQSDKSSVCLKNIVLTDKNIQKDRPSIITEPIGIDEHDHVDTYPCTESTQTDNEVIPTPVIVTPRTNTSTNQQRLHNFAKIRPFNVIFSRFSRSNRQSIKAKQKKIVEIQESYRSHRPYFTYWVTFVQILVCIISLIVYGYAPLSSTQSNNSSIFEQPRSDLTMNPWFGPHPADLIRLGAKYTPCIRTHDEVKSRYEKQARLESMSGCCINSVTGRCMQTLSEQCLPRSGLTWYRSALKSKNLKDYRNIVYPAVCGLTPETCTKKLFGNVPREDESSWASTSVNSKIFKWSPSVIKWPICLEQDHHRIANNISLYPHMQCINIVRPCCTGVLGDCILTSKDDCRDRRGIFHQRAHLCSQVDCIQSVCGMLEFFVARLPDQVYRFWTVIFIHAGLIHLLITIIFQYTIMRPLEKLAGCIRVMIIYIVSGFVGSLASALFLRDSIQVGPGGGQFAILACYLSELFLGWQSYRSHRPYFTYWVTFVQILVCIISLIVYGYAPLSSTQSNNSSIFEQPRSDLTMNPWFGPHPADLIRLGAKYTPCIRTHDEVKSRYEKQARLESMSGCCINSITGRCMQTLSEQCLPRSGLTWYRSALKSKNLKDYRNIVYPAVCGLTPETCTKKLFGNVPREDESSWSSTSVNSKIFKWSPTVIKWPICLEQDHHRIANNISLYPHMQCINIVRPCCTGVLGDCILTSKDDCRDRRGIFHHRAHLCSQVDCIQSVCGMLEFFVARLPDQVYRFWTVIFIHAGLIHLLITIIFQYTIMRPLEKLAGCIRVMIIYIVSGFVGSLASALFLRDSIQRIVSWLAFIKKAMDTIF</sequence>
<dbReference type="PANTHER" id="PTHR45965:SF3">
    <property type="entry name" value="INACTIVE RHOMBOID PROTEIN 1"/>
    <property type="match status" value="1"/>
</dbReference>
<dbReference type="GO" id="GO:0050708">
    <property type="term" value="P:regulation of protein secretion"/>
    <property type="evidence" value="ECO:0007669"/>
    <property type="project" value="TreeGrafter"/>
</dbReference>
<reference evidence="10" key="1">
    <citation type="submission" date="2021-02" db="EMBL/GenBank/DDBJ databases">
        <authorList>
            <person name="Nowell W R."/>
        </authorList>
    </citation>
    <scope>NUCLEOTIDE SEQUENCE</scope>
</reference>
<proteinExistence type="inferred from homology"/>
<keyword evidence="5 8" id="KW-1133">Transmembrane helix</keyword>
<feature type="transmembrane region" description="Helical" evidence="8">
    <location>
        <begin position="964"/>
        <end position="986"/>
    </location>
</feature>
<evidence type="ECO:0000256" key="7">
    <source>
        <dbReference type="SAM" id="MobiDB-lite"/>
    </source>
</evidence>
<dbReference type="PANTHER" id="PTHR45965">
    <property type="entry name" value="INACTIVE RHOMBOID PROTEIN"/>
    <property type="match status" value="1"/>
</dbReference>
<dbReference type="SUPFAM" id="SSF144091">
    <property type="entry name" value="Rhomboid-like"/>
    <property type="match status" value="2"/>
</dbReference>
<protein>
    <recommendedName>
        <fullName evidence="9">Peptidase S54 rhomboid domain-containing protein</fullName>
    </recommendedName>
</protein>
<feature type="domain" description="Peptidase S54 rhomboid" evidence="9">
    <location>
        <begin position="570"/>
        <end position="687"/>
    </location>
</feature>
<evidence type="ECO:0000256" key="6">
    <source>
        <dbReference type="ARBA" id="ARBA00023136"/>
    </source>
</evidence>
<evidence type="ECO:0000313" key="10">
    <source>
        <dbReference type="EMBL" id="CAF0952363.1"/>
    </source>
</evidence>
<feature type="region of interest" description="Disordered" evidence="7">
    <location>
        <begin position="172"/>
        <end position="196"/>
    </location>
</feature>
<dbReference type="InterPro" id="IPR022764">
    <property type="entry name" value="Peptidase_S54_rhomboid_dom"/>
</dbReference>
<feature type="transmembrane region" description="Helical" evidence="8">
    <location>
        <begin position="667"/>
        <end position="689"/>
    </location>
</feature>
<evidence type="ECO:0000256" key="5">
    <source>
        <dbReference type="ARBA" id="ARBA00022989"/>
    </source>
</evidence>
<gene>
    <name evidence="10" type="ORF">IZO911_LOCUS15077</name>
</gene>
<feature type="transmembrane region" description="Helical" evidence="8">
    <location>
        <begin position="931"/>
        <end position="952"/>
    </location>
</feature>
<evidence type="ECO:0000259" key="9">
    <source>
        <dbReference type="Pfam" id="PF01694"/>
    </source>
</evidence>
<keyword evidence="4" id="KW-0256">Endoplasmic reticulum</keyword>
<dbReference type="InterPro" id="IPR051512">
    <property type="entry name" value="Inactive_Rhomboid"/>
</dbReference>
<accession>A0A814D286</accession>
<evidence type="ECO:0000313" key="11">
    <source>
        <dbReference type="Proteomes" id="UP000663860"/>
    </source>
</evidence>
<comment type="similarity">
    <text evidence="2">Belongs to the peptidase S54 family.</text>
</comment>
<dbReference type="InterPro" id="IPR035952">
    <property type="entry name" value="Rhomboid-like_sf"/>
</dbReference>
<evidence type="ECO:0000256" key="3">
    <source>
        <dbReference type="ARBA" id="ARBA00022692"/>
    </source>
</evidence>
<name>A0A814D286_9BILA</name>
<dbReference type="GO" id="GO:0042058">
    <property type="term" value="P:regulation of epidermal growth factor receptor signaling pathway"/>
    <property type="evidence" value="ECO:0007669"/>
    <property type="project" value="TreeGrafter"/>
</dbReference>
<organism evidence="10 11">
    <name type="scientific">Adineta steineri</name>
    <dbReference type="NCBI Taxonomy" id="433720"/>
    <lineage>
        <taxon>Eukaryota</taxon>
        <taxon>Metazoa</taxon>
        <taxon>Spiralia</taxon>
        <taxon>Gnathifera</taxon>
        <taxon>Rotifera</taxon>
        <taxon>Eurotatoria</taxon>
        <taxon>Bdelloidea</taxon>
        <taxon>Adinetida</taxon>
        <taxon>Adinetidae</taxon>
        <taxon>Adineta</taxon>
    </lineage>
</organism>
<dbReference type="AlphaFoldDB" id="A0A814D286"/>
<keyword evidence="6 8" id="KW-0472">Membrane</keyword>
<dbReference type="GO" id="GO:0005789">
    <property type="term" value="C:endoplasmic reticulum membrane"/>
    <property type="evidence" value="ECO:0007669"/>
    <property type="project" value="UniProtKB-SubCell"/>
</dbReference>
<feature type="transmembrane region" description="Helical" evidence="8">
    <location>
        <begin position="311"/>
        <end position="333"/>
    </location>
</feature>
<comment type="subcellular location">
    <subcellularLocation>
        <location evidence="1">Endoplasmic reticulum membrane</location>
        <topology evidence="1">Multi-pass membrane protein</topology>
    </subcellularLocation>
</comment>
<feature type="domain" description="Peptidase S54 rhomboid" evidence="9">
    <location>
        <begin position="926"/>
        <end position="989"/>
    </location>
</feature>
<evidence type="ECO:0000256" key="4">
    <source>
        <dbReference type="ARBA" id="ARBA00022824"/>
    </source>
</evidence>
<comment type="caution">
    <text evidence="10">The sequence shown here is derived from an EMBL/GenBank/DDBJ whole genome shotgun (WGS) entry which is preliminary data.</text>
</comment>
<feature type="compositionally biased region" description="Acidic residues" evidence="7">
    <location>
        <begin position="184"/>
        <end position="193"/>
    </location>
</feature>
<dbReference type="EMBL" id="CAJNOE010000128">
    <property type="protein sequence ID" value="CAF0952363.1"/>
    <property type="molecule type" value="Genomic_DNA"/>
</dbReference>